<dbReference type="HAMAP" id="MF_00046">
    <property type="entry name" value="MurC"/>
    <property type="match status" value="1"/>
</dbReference>
<evidence type="ECO:0000256" key="11">
    <source>
        <dbReference type="ARBA" id="ARBA00023306"/>
    </source>
</evidence>
<evidence type="ECO:0000256" key="1">
    <source>
        <dbReference type="ARBA" id="ARBA00004496"/>
    </source>
</evidence>
<dbReference type="PANTHER" id="PTHR43445">
    <property type="entry name" value="UDP-N-ACETYLMURAMATE--L-ALANINE LIGASE-RELATED"/>
    <property type="match status" value="1"/>
</dbReference>
<dbReference type="RefSeq" id="WP_136826066.1">
    <property type="nucleotide sequence ID" value="NZ_SWBP01000002.1"/>
</dbReference>
<comment type="subcellular location">
    <subcellularLocation>
        <location evidence="1 14">Cytoplasm</location>
    </subcellularLocation>
</comment>
<evidence type="ECO:0000259" key="16">
    <source>
        <dbReference type="Pfam" id="PF02875"/>
    </source>
</evidence>
<dbReference type="InterPro" id="IPR050061">
    <property type="entry name" value="MurCDEF_pg_biosynth"/>
</dbReference>
<dbReference type="InterPro" id="IPR000713">
    <property type="entry name" value="Mur_ligase_N"/>
</dbReference>
<evidence type="ECO:0000256" key="4">
    <source>
        <dbReference type="ARBA" id="ARBA00022490"/>
    </source>
</evidence>
<dbReference type="Pfam" id="PF08245">
    <property type="entry name" value="Mur_ligase_M"/>
    <property type="match status" value="1"/>
</dbReference>
<keyword evidence="9 14" id="KW-0133">Cell shape</keyword>
<keyword evidence="4 14" id="KW-0963">Cytoplasm</keyword>
<gene>
    <name evidence="14" type="primary">murC</name>
    <name evidence="18" type="ORF">FA046_06000</name>
</gene>
<comment type="pathway">
    <text evidence="2 14">Cell wall biogenesis; peptidoglycan biosynthesis.</text>
</comment>
<evidence type="ECO:0000256" key="10">
    <source>
        <dbReference type="ARBA" id="ARBA00022984"/>
    </source>
</evidence>
<feature type="binding site" evidence="14">
    <location>
        <begin position="120"/>
        <end position="126"/>
    </location>
    <ligand>
        <name>ATP</name>
        <dbReference type="ChEBI" id="CHEBI:30616"/>
    </ligand>
</feature>
<dbReference type="PANTHER" id="PTHR43445:SF3">
    <property type="entry name" value="UDP-N-ACETYLMURAMATE--L-ALANINE LIGASE"/>
    <property type="match status" value="1"/>
</dbReference>
<keyword evidence="11 14" id="KW-0131">Cell cycle</keyword>
<proteinExistence type="inferred from homology"/>
<dbReference type="GO" id="GO:0008360">
    <property type="term" value="P:regulation of cell shape"/>
    <property type="evidence" value="ECO:0007669"/>
    <property type="project" value="UniProtKB-KW"/>
</dbReference>
<evidence type="ECO:0000256" key="3">
    <source>
        <dbReference type="ARBA" id="ARBA00012211"/>
    </source>
</evidence>
<dbReference type="UniPathway" id="UPA00219"/>
<dbReference type="GO" id="GO:0051301">
    <property type="term" value="P:cell division"/>
    <property type="evidence" value="ECO:0007669"/>
    <property type="project" value="UniProtKB-KW"/>
</dbReference>
<dbReference type="InterPro" id="IPR036565">
    <property type="entry name" value="Mur-like_cat_sf"/>
</dbReference>
<comment type="catalytic activity">
    <reaction evidence="13 14">
        <text>UDP-N-acetyl-alpha-D-muramate + L-alanine + ATP = UDP-N-acetyl-alpha-D-muramoyl-L-alanine + ADP + phosphate + H(+)</text>
        <dbReference type="Rhea" id="RHEA:23372"/>
        <dbReference type="ChEBI" id="CHEBI:15378"/>
        <dbReference type="ChEBI" id="CHEBI:30616"/>
        <dbReference type="ChEBI" id="CHEBI:43474"/>
        <dbReference type="ChEBI" id="CHEBI:57972"/>
        <dbReference type="ChEBI" id="CHEBI:70757"/>
        <dbReference type="ChEBI" id="CHEBI:83898"/>
        <dbReference type="ChEBI" id="CHEBI:456216"/>
        <dbReference type="EC" id="6.3.2.8"/>
    </reaction>
</comment>
<keyword evidence="5 14" id="KW-0436">Ligase</keyword>
<evidence type="ECO:0000256" key="2">
    <source>
        <dbReference type="ARBA" id="ARBA00004752"/>
    </source>
</evidence>
<evidence type="ECO:0000256" key="9">
    <source>
        <dbReference type="ARBA" id="ARBA00022960"/>
    </source>
</evidence>
<dbReference type="EMBL" id="SWBP01000002">
    <property type="protein sequence ID" value="TKB99254.1"/>
    <property type="molecule type" value="Genomic_DNA"/>
</dbReference>
<comment type="caution">
    <text evidence="18">The sequence shown here is derived from an EMBL/GenBank/DDBJ whole genome shotgun (WGS) entry which is preliminary data.</text>
</comment>
<feature type="domain" description="Mur ligase N-terminal catalytic" evidence="15">
    <location>
        <begin position="9"/>
        <end position="111"/>
    </location>
</feature>
<dbReference type="AlphaFoldDB" id="A0A4U1C2J1"/>
<evidence type="ECO:0000256" key="6">
    <source>
        <dbReference type="ARBA" id="ARBA00022618"/>
    </source>
</evidence>
<name>A0A4U1C2J1_9SPHI</name>
<evidence type="ECO:0000256" key="13">
    <source>
        <dbReference type="ARBA" id="ARBA00047833"/>
    </source>
</evidence>
<dbReference type="SUPFAM" id="SSF51984">
    <property type="entry name" value="MurCD N-terminal domain"/>
    <property type="match status" value="1"/>
</dbReference>
<dbReference type="GO" id="GO:0071555">
    <property type="term" value="P:cell wall organization"/>
    <property type="evidence" value="ECO:0007669"/>
    <property type="project" value="UniProtKB-KW"/>
</dbReference>
<evidence type="ECO:0000313" key="19">
    <source>
        <dbReference type="Proteomes" id="UP000308181"/>
    </source>
</evidence>
<evidence type="ECO:0000256" key="14">
    <source>
        <dbReference type="HAMAP-Rule" id="MF_00046"/>
    </source>
</evidence>
<keyword evidence="8 14" id="KW-0067">ATP-binding</keyword>
<dbReference type="InterPro" id="IPR036615">
    <property type="entry name" value="Mur_ligase_C_dom_sf"/>
</dbReference>
<feature type="domain" description="Mur ligase C-terminal" evidence="16">
    <location>
        <begin position="311"/>
        <end position="420"/>
    </location>
</feature>
<dbReference type="SUPFAM" id="SSF53623">
    <property type="entry name" value="MurD-like peptide ligases, catalytic domain"/>
    <property type="match status" value="1"/>
</dbReference>
<evidence type="ECO:0000259" key="17">
    <source>
        <dbReference type="Pfam" id="PF08245"/>
    </source>
</evidence>
<dbReference type="GO" id="GO:0005737">
    <property type="term" value="C:cytoplasm"/>
    <property type="evidence" value="ECO:0007669"/>
    <property type="project" value="UniProtKB-SubCell"/>
</dbReference>
<dbReference type="Gene3D" id="3.40.50.720">
    <property type="entry name" value="NAD(P)-binding Rossmann-like Domain"/>
    <property type="match status" value="1"/>
</dbReference>
<evidence type="ECO:0000256" key="12">
    <source>
        <dbReference type="ARBA" id="ARBA00023316"/>
    </source>
</evidence>
<keyword evidence="12 14" id="KW-0961">Cell wall biogenesis/degradation</keyword>
<reference evidence="18 19" key="1">
    <citation type="submission" date="2019-04" db="EMBL/GenBank/DDBJ databases">
        <title>Pedobacter sp. AR-3-17 sp. nov., isolated from Arctic soil.</title>
        <authorList>
            <person name="Dahal R.H."/>
            <person name="Kim D.-U."/>
        </authorList>
    </citation>
    <scope>NUCLEOTIDE SEQUENCE [LARGE SCALE GENOMIC DNA]</scope>
    <source>
        <strain evidence="18 19">AR-3-17</strain>
    </source>
</reference>
<accession>A0A4U1C2J1</accession>
<dbReference type="Proteomes" id="UP000308181">
    <property type="component" value="Unassembled WGS sequence"/>
</dbReference>
<evidence type="ECO:0000256" key="5">
    <source>
        <dbReference type="ARBA" id="ARBA00022598"/>
    </source>
</evidence>
<evidence type="ECO:0000259" key="15">
    <source>
        <dbReference type="Pfam" id="PF01225"/>
    </source>
</evidence>
<evidence type="ECO:0000256" key="8">
    <source>
        <dbReference type="ARBA" id="ARBA00022840"/>
    </source>
</evidence>
<dbReference type="InterPro" id="IPR013221">
    <property type="entry name" value="Mur_ligase_cen"/>
</dbReference>
<dbReference type="NCBIfam" id="TIGR01082">
    <property type="entry name" value="murC"/>
    <property type="match status" value="1"/>
</dbReference>
<keyword evidence="7 14" id="KW-0547">Nucleotide-binding</keyword>
<keyword evidence="19" id="KW-1185">Reference proteome</keyword>
<dbReference type="GO" id="GO:0009252">
    <property type="term" value="P:peptidoglycan biosynthetic process"/>
    <property type="evidence" value="ECO:0007669"/>
    <property type="project" value="UniProtKB-UniRule"/>
</dbReference>
<comment type="similarity">
    <text evidence="14">Belongs to the MurCDEF family.</text>
</comment>
<evidence type="ECO:0000313" key="18">
    <source>
        <dbReference type="EMBL" id="TKB99254.1"/>
    </source>
</evidence>
<sequence>MALADIKRVYLIGIGGIGMSGLARYFHHQGLLVCGYDKTATPLTQAMANEGICMLYEDEASLIPLSFQGKDDATLLIYTPAIPKDSKILNYFKNRAFKLYKRSEVLGIISKGMFCIAVAGTHGKTTTSSLIAHLLKEGGIDCSAFLGGISTNYQTNVLFGKSEVMVVEADEYDRSFLTLHPNIAVITSMDADHLDIYGEEKELHESFRLFAKQVKPDGKLIRKINLPLTGGKTYGINQPEAQAEGLNIKIENQSFSFDFRNEDLKMEALVLGLPGQHNIENAVAAIEVALALNISLEDIRKGLASFLGVKRRFEYVIKEKSCVFIDDYAHHPEELKACFKAVRSLYPEHKLTVIFQPHLFSRTRDFAADFISVLNTVDELLLLEIYPARELPIAGVNSQMLASKMDVDKVRVCGKEEALHIIRNEKPTLLLTVGAGDIDTLIQPLKNILQNA</sequence>
<keyword evidence="6 14" id="KW-0132">Cell division</keyword>
<organism evidence="18 19">
    <name type="scientific">Pedobacter cryophilus</name>
    <dbReference type="NCBI Taxonomy" id="2571271"/>
    <lineage>
        <taxon>Bacteria</taxon>
        <taxon>Pseudomonadati</taxon>
        <taxon>Bacteroidota</taxon>
        <taxon>Sphingobacteriia</taxon>
        <taxon>Sphingobacteriales</taxon>
        <taxon>Sphingobacteriaceae</taxon>
        <taxon>Pedobacter</taxon>
    </lineage>
</organism>
<dbReference type="Gene3D" id="3.90.190.20">
    <property type="entry name" value="Mur ligase, C-terminal domain"/>
    <property type="match status" value="1"/>
</dbReference>
<dbReference type="Pfam" id="PF02875">
    <property type="entry name" value="Mur_ligase_C"/>
    <property type="match status" value="1"/>
</dbReference>
<dbReference type="EC" id="6.3.2.8" evidence="3 14"/>
<protein>
    <recommendedName>
        <fullName evidence="3 14">UDP-N-acetylmuramate--L-alanine ligase</fullName>
        <ecNumber evidence="3 14">6.3.2.8</ecNumber>
    </recommendedName>
    <alternativeName>
        <fullName evidence="14">UDP-N-acetylmuramoyl-L-alanine synthetase</fullName>
    </alternativeName>
</protein>
<dbReference type="Gene3D" id="3.40.1190.10">
    <property type="entry name" value="Mur-like, catalytic domain"/>
    <property type="match status" value="1"/>
</dbReference>
<dbReference type="GO" id="GO:0008763">
    <property type="term" value="F:UDP-N-acetylmuramate-L-alanine ligase activity"/>
    <property type="evidence" value="ECO:0007669"/>
    <property type="project" value="UniProtKB-UniRule"/>
</dbReference>
<dbReference type="GO" id="GO:0005524">
    <property type="term" value="F:ATP binding"/>
    <property type="evidence" value="ECO:0007669"/>
    <property type="project" value="UniProtKB-UniRule"/>
</dbReference>
<evidence type="ECO:0000256" key="7">
    <source>
        <dbReference type="ARBA" id="ARBA00022741"/>
    </source>
</evidence>
<dbReference type="OrthoDB" id="9804126at2"/>
<dbReference type="InterPro" id="IPR004101">
    <property type="entry name" value="Mur_ligase_C"/>
</dbReference>
<keyword evidence="10 14" id="KW-0573">Peptidoglycan synthesis</keyword>
<comment type="function">
    <text evidence="14">Cell wall formation.</text>
</comment>
<dbReference type="SUPFAM" id="SSF53244">
    <property type="entry name" value="MurD-like peptide ligases, peptide-binding domain"/>
    <property type="match status" value="1"/>
</dbReference>
<dbReference type="InterPro" id="IPR005758">
    <property type="entry name" value="UDP-N-AcMur_Ala_ligase_MurC"/>
</dbReference>
<dbReference type="Pfam" id="PF01225">
    <property type="entry name" value="Mur_ligase"/>
    <property type="match status" value="1"/>
</dbReference>
<feature type="domain" description="Mur ligase central" evidence="17">
    <location>
        <begin position="118"/>
        <end position="289"/>
    </location>
</feature>